<comment type="caution">
    <text evidence="3">The sequence shown here is derived from an EMBL/GenBank/DDBJ whole genome shotgun (WGS) entry which is preliminary data.</text>
</comment>
<protein>
    <recommendedName>
        <fullName evidence="2">Activator of Hsp90 ATPase homologue 1/2-like C-terminal domain-containing protein</fullName>
    </recommendedName>
</protein>
<reference evidence="3 4" key="1">
    <citation type="submission" date="2017-08" db="EMBL/GenBank/DDBJ databases">
        <title>Fine stratification of microbial communities through a metagenomic profile of the photic zone.</title>
        <authorList>
            <person name="Haro-Moreno J.M."/>
            <person name="Lopez-Perez M."/>
            <person name="De La Torre J."/>
            <person name="Picazo A."/>
            <person name="Camacho A."/>
            <person name="Rodriguez-Valera F."/>
        </authorList>
    </citation>
    <scope>NUCLEOTIDE SEQUENCE [LARGE SCALE GENOMIC DNA]</scope>
    <source>
        <strain evidence="3">MED-G28</strain>
    </source>
</reference>
<dbReference type="Pfam" id="PF08327">
    <property type="entry name" value="AHSA1"/>
    <property type="match status" value="1"/>
</dbReference>
<dbReference type="AlphaFoldDB" id="A0A2A5WBI3"/>
<sequence>MRSDQLTFFDKNDRERSLFEQPASQLKATTITVTKTIIAPAQQVFDQWLIPVFIGEWMFGPKIQQEKVIHLENEVRKGGGFKFRINRKGLDLLISGELLELEIPKRLTMSWRESTHPDEQSQIIAQFDSLAEKTKLKVSIRLPAKLSNQKESTKKLWTARLKVLAEKCN</sequence>
<name>A0A2A5WBI3_9GAMM</name>
<evidence type="ECO:0000259" key="2">
    <source>
        <dbReference type="Pfam" id="PF08327"/>
    </source>
</evidence>
<evidence type="ECO:0000256" key="1">
    <source>
        <dbReference type="ARBA" id="ARBA00006817"/>
    </source>
</evidence>
<feature type="domain" description="Activator of Hsp90 ATPase homologue 1/2-like C-terminal" evidence="2">
    <location>
        <begin position="39"/>
        <end position="166"/>
    </location>
</feature>
<dbReference type="SUPFAM" id="SSF55961">
    <property type="entry name" value="Bet v1-like"/>
    <property type="match status" value="1"/>
</dbReference>
<dbReference type="InterPro" id="IPR013538">
    <property type="entry name" value="ASHA1/2-like_C"/>
</dbReference>
<evidence type="ECO:0000313" key="4">
    <source>
        <dbReference type="Proteomes" id="UP000219329"/>
    </source>
</evidence>
<comment type="similarity">
    <text evidence="1">Belongs to the AHA1 family.</text>
</comment>
<proteinExistence type="inferred from homology"/>
<accession>A0A2A5WBI3</accession>
<dbReference type="EMBL" id="NTJZ01000008">
    <property type="protein sequence ID" value="PDH33516.1"/>
    <property type="molecule type" value="Genomic_DNA"/>
</dbReference>
<evidence type="ECO:0000313" key="3">
    <source>
        <dbReference type="EMBL" id="PDH33516.1"/>
    </source>
</evidence>
<organism evidence="3 4">
    <name type="scientific">OM182 bacterium MED-G28</name>
    <dbReference type="NCBI Taxonomy" id="1986256"/>
    <lineage>
        <taxon>Bacteria</taxon>
        <taxon>Pseudomonadati</taxon>
        <taxon>Pseudomonadota</taxon>
        <taxon>Gammaproteobacteria</taxon>
        <taxon>OMG group</taxon>
        <taxon>OM182 clade</taxon>
    </lineage>
</organism>
<dbReference type="Gene3D" id="3.30.530.20">
    <property type="match status" value="1"/>
</dbReference>
<dbReference type="Proteomes" id="UP000219329">
    <property type="component" value="Unassembled WGS sequence"/>
</dbReference>
<dbReference type="InterPro" id="IPR023393">
    <property type="entry name" value="START-like_dom_sf"/>
</dbReference>
<gene>
    <name evidence="3" type="ORF">CNF02_08715</name>
</gene>